<protein>
    <submittedName>
        <fullName evidence="3">PET117 cytochrome c oxidase chaperone</fullName>
    </submittedName>
</protein>
<reference evidence="3" key="1">
    <citation type="submission" date="2017-02" db="UniProtKB">
        <authorList>
            <consortium name="WormBaseParasite"/>
        </authorList>
    </citation>
    <scope>IDENTIFICATION</scope>
</reference>
<dbReference type="AlphaFoldDB" id="A0A0N4ZX53"/>
<sequence>MVNNPPINKMYGKKVFIGTCIFSAVTIAFVLWDERNQRERRQGSVKYRLLNVKQKENMAEYEMQKQKYQEYKAEHS</sequence>
<dbReference type="WBParaSite" id="PTRK_0001326700.1">
    <property type="protein sequence ID" value="PTRK_0001326700.1"/>
    <property type="gene ID" value="PTRK_0001326700"/>
</dbReference>
<keyword evidence="2" id="KW-1185">Reference proteome</keyword>
<feature type="transmembrane region" description="Helical" evidence="1">
    <location>
        <begin position="15"/>
        <end position="32"/>
    </location>
</feature>
<dbReference type="Pfam" id="PF15786">
    <property type="entry name" value="PET117"/>
    <property type="match status" value="1"/>
</dbReference>
<keyword evidence="1" id="KW-0472">Membrane</keyword>
<accession>A0A0N4ZX53</accession>
<dbReference type="InterPro" id="IPR031568">
    <property type="entry name" value="Pet117"/>
</dbReference>
<dbReference type="Proteomes" id="UP000038045">
    <property type="component" value="Unplaced"/>
</dbReference>
<evidence type="ECO:0000313" key="2">
    <source>
        <dbReference type="Proteomes" id="UP000038045"/>
    </source>
</evidence>
<name>A0A0N4ZX53_PARTI</name>
<keyword evidence="1" id="KW-0812">Transmembrane</keyword>
<evidence type="ECO:0000256" key="1">
    <source>
        <dbReference type="SAM" id="Phobius"/>
    </source>
</evidence>
<evidence type="ECO:0000313" key="3">
    <source>
        <dbReference type="WBParaSite" id="PTRK_0001326700.1"/>
    </source>
</evidence>
<organism evidence="2 3">
    <name type="scientific">Parastrongyloides trichosuri</name>
    <name type="common">Possum-specific nematode worm</name>
    <dbReference type="NCBI Taxonomy" id="131310"/>
    <lineage>
        <taxon>Eukaryota</taxon>
        <taxon>Metazoa</taxon>
        <taxon>Ecdysozoa</taxon>
        <taxon>Nematoda</taxon>
        <taxon>Chromadorea</taxon>
        <taxon>Rhabditida</taxon>
        <taxon>Tylenchina</taxon>
        <taxon>Panagrolaimomorpha</taxon>
        <taxon>Strongyloidoidea</taxon>
        <taxon>Strongyloididae</taxon>
        <taxon>Parastrongyloides</taxon>
    </lineage>
</organism>
<proteinExistence type="predicted"/>
<keyword evidence="1" id="KW-1133">Transmembrane helix</keyword>